<evidence type="ECO:0000256" key="8">
    <source>
        <dbReference type="ARBA" id="ARBA00023125"/>
    </source>
</evidence>
<gene>
    <name evidence="14" type="primary">Kr</name>
    <name evidence="16" type="synonym">LOC112692905</name>
    <name evidence="14" type="ORF">g.61629</name>
</gene>
<sequence length="448" mass="50054">MVLYGSLMAPVLGTSKPDLEPFKSEHNDDMDITGNLNDFRVHFALKALLEHFNINQFPRDEQELRSLFVDGYHRLKDGNGGKQRAGGPTSEDLILMQVMHQVFDLHPDWLDRRNNNQPPAAIAPPVPDDETSSVASSSASSSNPPSTASSRQRQSRPFKCTVCGKEFGYKHVLQNHERTHTGEKPFVCSVCKKCFTRDHHLKTHVRLHTGEKPFWCPHCNRFFVQVANLRRHLKTHTGESSYPCEYCVAYFETAAELKDHKRQHKENNKPRGGLGGGAKPAQKRRRANKDTAAAITNSASTTNNNNNNSSSNNNNNTNLIEHQTEPSTSAPWSPVTHGSPPPSPQTSVPSSYWSSPPPQPQAAYVQQRPAPISPPTVLTPSIEPYHYLQFIARFQSPEKNEPVGKFQSPEQTEPEDLSIKSRSNANKIIVDVSRSEQPVDLAMDLTCK</sequence>
<evidence type="ECO:0000256" key="9">
    <source>
        <dbReference type="ARBA" id="ARBA00023163"/>
    </source>
</evidence>
<dbReference type="PANTHER" id="PTHR23235:SF120">
    <property type="entry name" value="KRUPPEL-LIKE FACTOR 15"/>
    <property type="match status" value="1"/>
</dbReference>
<reference evidence="16" key="2">
    <citation type="submission" date="2025-04" db="UniProtKB">
        <authorList>
            <consortium name="RefSeq"/>
        </authorList>
    </citation>
    <scope>IDENTIFICATION</scope>
    <source>
        <tissue evidence="16">Whole body</tissue>
    </source>
</reference>
<keyword evidence="8" id="KW-0238">DNA-binding</keyword>
<feature type="compositionally biased region" description="Low complexity" evidence="12">
    <location>
        <begin position="291"/>
        <end position="318"/>
    </location>
</feature>
<keyword evidence="3" id="KW-0479">Metal-binding</keyword>
<feature type="domain" description="C2H2-type" evidence="13">
    <location>
        <begin position="214"/>
        <end position="241"/>
    </location>
</feature>
<dbReference type="InterPro" id="IPR013087">
    <property type="entry name" value="Znf_C2H2_type"/>
</dbReference>
<dbReference type="SMART" id="SM00355">
    <property type="entry name" value="ZnF_C2H2"/>
    <property type="match status" value="4"/>
</dbReference>
<evidence type="ECO:0000259" key="13">
    <source>
        <dbReference type="PROSITE" id="PS50157"/>
    </source>
</evidence>
<feature type="compositionally biased region" description="Low complexity" evidence="12">
    <location>
        <begin position="132"/>
        <end position="150"/>
    </location>
</feature>
<dbReference type="AlphaFoldDB" id="A0A2S2RAE6"/>
<feature type="compositionally biased region" description="Polar residues" evidence="12">
    <location>
        <begin position="319"/>
        <end position="331"/>
    </location>
</feature>
<evidence type="ECO:0000256" key="4">
    <source>
        <dbReference type="ARBA" id="ARBA00022737"/>
    </source>
</evidence>
<dbReference type="PROSITE" id="PS50157">
    <property type="entry name" value="ZINC_FINGER_C2H2_2"/>
    <property type="match status" value="4"/>
</dbReference>
<dbReference type="SUPFAM" id="SSF57667">
    <property type="entry name" value="beta-beta-alpha zinc fingers"/>
    <property type="match status" value="2"/>
</dbReference>
<feature type="region of interest" description="Disordered" evidence="12">
    <location>
        <begin position="260"/>
        <end position="374"/>
    </location>
</feature>
<dbReference type="Gene3D" id="3.30.160.60">
    <property type="entry name" value="Classic Zinc Finger"/>
    <property type="match status" value="4"/>
</dbReference>
<dbReference type="EMBL" id="GGMS01017824">
    <property type="protein sequence ID" value="MBY87027.1"/>
    <property type="molecule type" value="Transcribed_RNA"/>
</dbReference>
<evidence type="ECO:0000313" key="14">
    <source>
        <dbReference type="EMBL" id="MBY87027.1"/>
    </source>
</evidence>
<comment type="similarity">
    <text evidence="2">Belongs to the krueppel C2H2-type zinc-finger protein family.</text>
</comment>
<evidence type="ECO:0000256" key="2">
    <source>
        <dbReference type="ARBA" id="ARBA00006991"/>
    </source>
</evidence>
<name>A0A2S2RAE6_9HEMI</name>
<keyword evidence="6" id="KW-0862">Zinc</keyword>
<dbReference type="PROSITE" id="PS00028">
    <property type="entry name" value="ZINC_FINGER_C2H2_1"/>
    <property type="match status" value="4"/>
</dbReference>
<dbReference type="Proteomes" id="UP000694846">
    <property type="component" value="Unplaced"/>
</dbReference>
<dbReference type="GO" id="GO:0005634">
    <property type="term" value="C:nucleus"/>
    <property type="evidence" value="ECO:0007669"/>
    <property type="project" value="UniProtKB-SubCell"/>
</dbReference>
<evidence type="ECO:0000256" key="3">
    <source>
        <dbReference type="ARBA" id="ARBA00022723"/>
    </source>
</evidence>
<evidence type="ECO:0000313" key="16">
    <source>
        <dbReference type="RefSeq" id="XP_025423513.1"/>
    </source>
</evidence>
<dbReference type="InterPro" id="IPR036236">
    <property type="entry name" value="Znf_C2H2_sf"/>
</dbReference>
<keyword evidence="4" id="KW-0677">Repeat</keyword>
<accession>A0A2S2RAE6</accession>
<evidence type="ECO:0000256" key="6">
    <source>
        <dbReference type="ARBA" id="ARBA00022833"/>
    </source>
</evidence>
<comment type="subcellular location">
    <subcellularLocation>
        <location evidence="1">Nucleus</location>
    </subcellularLocation>
</comment>
<evidence type="ECO:0000256" key="11">
    <source>
        <dbReference type="PROSITE-ProRule" id="PRU00042"/>
    </source>
</evidence>
<evidence type="ECO:0000256" key="1">
    <source>
        <dbReference type="ARBA" id="ARBA00004123"/>
    </source>
</evidence>
<keyword evidence="9" id="KW-0804">Transcription</keyword>
<reference evidence="14" key="1">
    <citation type="submission" date="2018-04" db="EMBL/GenBank/DDBJ databases">
        <title>Transcriptome assembly of Sipha flava.</title>
        <authorList>
            <person name="Scully E.D."/>
            <person name="Geib S.M."/>
            <person name="Palmer N.A."/>
            <person name="Koch K."/>
            <person name="Bradshaw J."/>
            <person name="Heng-Moss T."/>
            <person name="Sarath G."/>
        </authorList>
    </citation>
    <scope>NUCLEOTIDE SEQUENCE</scope>
</reference>
<dbReference type="PANTHER" id="PTHR23235">
    <property type="entry name" value="KRUEPPEL-LIKE TRANSCRIPTION FACTOR"/>
    <property type="match status" value="1"/>
</dbReference>
<organism evidence="14">
    <name type="scientific">Sipha flava</name>
    <name type="common">yellow sugarcane aphid</name>
    <dbReference type="NCBI Taxonomy" id="143950"/>
    <lineage>
        <taxon>Eukaryota</taxon>
        <taxon>Metazoa</taxon>
        <taxon>Ecdysozoa</taxon>
        <taxon>Arthropoda</taxon>
        <taxon>Hexapoda</taxon>
        <taxon>Insecta</taxon>
        <taxon>Pterygota</taxon>
        <taxon>Neoptera</taxon>
        <taxon>Paraneoptera</taxon>
        <taxon>Hemiptera</taxon>
        <taxon>Sternorrhyncha</taxon>
        <taxon>Aphidomorpha</taxon>
        <taxon>Aphidoidea</taxon>
        <taxon>Aphididae</taxon>
        <taxon>Sipha</taxon>
    </lineage>
</organism>
<evidence type="ECO:0000256" key="10">
    <source>
        <dbReference type="ARBA" id="ARBA00023242"/>
    </source>
</evidence>
<feature type="region of interest" description="Disordered" evidence="12">
    <location>
        <begin position="109"/>
        <end position="153"/>
    </location>
</feature>
<keyword evidence="7" id="KW-0805">Transcription regulation</keyword>
<protein>
    <submittedName>
        <fullName evidence="14">Protein krueppel</fullName>
    </submittedName>
    <submittedName>
        <fullName evidence="16">Zinc finger protein 629-like</fullName>
    </submittedName>
</protein>
<dbReference type="OrthoDB" id="654211at2759"/>
<feature type="compositionally biased region" description="Low complexity" evidence="12">
    <location>
        <begin position="345"/>
        <end position="354"/>
    </location>
</feature>
<proteinExistence type="inferred from homology"/>
<feature type="compositionally biased region" description="Low complexity" evidence="12">
    <location>
        <begin position="361"/>
        <end position="370"/>
    </location>
</feature>
<dbReference type="GO" id="GO:0006355">
    <property type="term" value="P:regulation of DNA-templated transcription"/>
    <property type="evidence" value="ECO:0007669"/>
    <property type="project" value="UniProtKB-ARBA"/>
</dbReference>
<feature type="domain" description="C2H2-type" evidence="13">
    <location>
        <begin position="186"/>
        <end position="213"/>
    </location>
</feature>
<keyword evidence="10" id="KW-0539">Nucleus</keyword>
<dbReference type="Pfam" id="PF00096">
    <property type="entry name" value="zf-C2H2"/>
    <property type="match status" value="3"/>
</dbReference>
<evidence type="ECO:0000256" key="12">
    <source>
        <dbReference type="SAM" id="MobiDB-lite"/>
    </source>
</evidence>
<dbReference type="RefSeq" id="XP_025423513.1">
    <property type="nucleotide sequence ID" value="XM_025567728.1"/>
</dbReference>
<dbReference type="FunFam" id="3.30.160.60:FF:002343">
    <property type="entry name" value="Zinc finger protein 33A"/>
    <property type="match status" value="1"/>
</dbReference>
<evidence type="ECO:0000256" key="5">
    <source>
        <dbReference type="ARBA" id="ARBA00022771"/>
    </source>
</evidence>
<dbReference type="GO" id="GO:0003677">
    <property type="term" value="F:DNA binding"/>
    <property type="evidence" value="ECO:0007669"/>
    <property type="project" value="UniProtKB-KW"/>
</dbReference>
<keyword evidence="15" id="KW-1185">Reference proteome</keyword>
<feature type="domain" description="C2H2-type" evidence="13">
    <location>
        <begin position="242"/>
        <end position="269"/>
    </location>
</feature>
<evidence type="ECO:0000256" key="7">
    <source>
        <dbReference type="ARBA" id="ARBA00023015"/>
    </source>
</evidence>
<keyword evidence="5 11" id="KW-0863">Zinc-finger</keyword>
<dbReference type="FunFam" id="3.30.160.60:FF:000508">
    <property type="entry name" value="Myeloid zinc finger 1"/>
    <property type="match status" value="1"/>
</dbReference>
<evidence type="ECO:0000313" key="15">
    <source>
        <dbReference type="Proteomes" id="UP000694846"/>
    </source>
</evidence>
<feature type="region of interest" description="Disordered" evidence="12">
    <location>
        <begin position="399"/>
        <end position="420"/>
    </location>
</feature>
<feature type="domain" description="C2H2-type" evidence="13">
    <location>
        <begin position="158"/>
        <end position="185"/>
    </location>
</feature>
<feature type="compositionally biased region" description="Basic and acidic residues" evidence="12">
    <location>
        <begin position="260"/>
        <end position="269"/>
    </location>
</feature>
<dbReference type="GO" id="GO:0008270">
    <property type="term" value="F:zinc ion binding"/>
    <property type="evidence" value="ECO:0007669"/>
    <property type="project" value="UniProtKB-KW"/>
</dbReference>
<dbReference type="FunFam" id="3.30.160.60:FF:000193">
    <property type="entry name" value="Zinc finger protein 300"/>
    <property type="match status" value="1"/>
</dbReference>
<dbReference type="GO" id="GO:0042802">
    <property type="term" value="F:identical protein binding"/>
    <property type="evidence" value="ECO:0007669"/>
    <property type="project" value="UniProtKB-ARBA"/>
</dbReference>